<dbReference type="CDD" id="cd06343">
    <property type="entry name" value="PBP1_ABC_ligand_binding-like"/>
    <property type="match status" value="1"/>
</dbReference>
<dbReference type="eggNOG" id="COG0683">
    <property type="taxonomic scope" value="Bacteria"/>
</dbReference>
<dbReference type="PRINTS" id="PR00337">
    <property type="entry name" value="LEUILEVALBP"/>
</dbReference>
<dbReference type="Pfam" id="PF13458">
    <property type="entry name" value="Peripla_BP_6"/>
    <property type="match status" value="1"/>
</dbReference>
<evidence type="ECO:0000313" key="7">
    <source>
        <dbReference type="EMBL" id="ACY96348.1"/>
    </source>
</evidence>
<evidence type="ECO:0000256" key="1">
    <source>
        <dbReference type="ARBA" id="ARBA00010062"/>
    </source>
</evidence>
<dbReference type="KEGG" id="tcu:Tcur_0756"/>
<dbReference type="SUPFAM" id="SSF53822">
    <property type="entry name" value="Periplasmic binding protein-like I"/>
    <property type="match status" value="1"/>
</dbReference>
<dbReference type="PANTHER" id="PTHR47235">
    <property type="entry name" value="BLR6548 PROTEIN"/>
    <property type="match status" value="1"/>
</dbReference>
<keyword evidence="2" id="KW-0813">Transport</keyword>
<keyword evidence="4" id="KW-0029">Amino-acid transport</keyword>
<dbReference type="InterPro" id="IPR028082">
    <property type="entry name" value="Peripla_BP_I"/>
</dbReference>
<dbReference type="RefSeq" id="WP_012851132.1">
    <property type="nucleotide sequence ID" value="NC_013510.1"/>
</dbReference>
<evidence type="ECO:0000259" key="6">
    <source>
        <dbReference type="Pfam" id="PF13458"/>
    </source>
</evidence>
<evidence type="ECO:0000256" key="4">
    <source>
        <dbReference type="ARBA" id="ARBA00022970"/>
    </source>
</evidence>
<accession>D1A5I8</accession>
<evidence type="ECO:0000313" key="8">
    <source>
        <dbReference type="Proteomes" id="UP000001918"/>
    </source>
</evidence>
<dbReference type="STRING" id="471852.Tcur_0756"/>
<name>D1A5I8_THECD</name>
<dbReference type="Proteomes" id="UP000001918">
    <property type="component" value="Chromosome"/>
</dbReference>
<comment type="similarity">
    <text evidence="1">Belongs to the leucine-binding protein family.</text>
</comment>
<dbReference type="Gene3D" id="3.40.50.2300">
    <property type="match status" value="2"/>
</dbReference>
<feature type="signal peptide" evidence="5">
    <location>
        <begin position="1"/>
        <end position="24"/>
    </location>
</feature>
<dbReference type="InterPro" id="IPR028081">
    <property type="entry name" value="Leu-bd"/>
</dbReference>
<evidence type="ECO:0000256" key="5">
    <source>
        <dbReference type="SAM" id="SignalP"/>
    </source>
</evidence>
<dbReference type="GO" id="GO:0006865">
    <property type="term" value="P:amino acid transport"/>
    <property type="evidence" value="ECO:0007669"/>
    <property type="project" value="UniProtKB-KW"/>
</dbReference>
<organism evidence="7 8">
    <name type="scientific">Thermomonospora curvata (strain ATCC 19995 / DSM 43183 / JCM 3096 / KCTC 9072 / NBRC 15933 / NCIMB 10081 / Henssen B9)</name>
    <dbReference type="NCBI Taxonomy" id="471852"/>
    <lineage>
        <taxon>Bacteria</taxon>
        <taxon>Bacillati</taxon>
        <taxon>Actinomycetota</taxon>
        <taxon>Actinomycetes</taxon>
        <taxon>Streptosporangiales</taxon>
        <taxon>Thermomonosporaceae</taxon>
        <taxon>Thermomonospora</taxon>
    </lineage>
</organism>
<sequence length="420" mass="43746">MSRFRTRIGVAAAALLALTATSCASDKAGGGDAKTGPDGVKYGPGVTDDKITVGMITDLTGPYAALGKSISQGAQLHFEQLNAAGGICGRTVEPLVRDMGYDVQKSVAAYTELESKVAALPHFIGSATVSAVRQRLDAGGPLTLVLAWAPNLLGSKAIQMTGTTYAVDVINGVDFLVKEKGLKSGAKIGHVYVEGEYGEDSLAGSKFAAGKLGLQVVEQKVKATDADMSSQVAVMKEAGVKAVVLSVSPKQTASFVGVALSQGLDVPFIGSNSSFAPQLLATPAAPALLKDFYVMQASSPLSADLPVMKKLIADYKAKYPKDTLDNGVMAGFVTAMITSDALKKACAAKDLTREGIISAHRSTSGWDGGFGTKMDFTDVNEPPSRETHILKPDKETVGGLKIVREPQVSDLAKEYQIKAG</sequence>
<dbReference type="EMBL" id="CP001738">
    <property type="protein sequence ID" value="ACY96348.1"/>
    <property type="molecule type" value="Genomic_DNA"/>
</dbReference>
<protein>
    <submittedName>
        <fullName evidence="7">ABC-type branched-chain amino acid transport systems periplasmic component-like protein</fullName>
    </submittedName>
</protein>
<evidence type="ECO:0000256" key="3">
    <source>
        <dbReference type="ARBA" id="ARBA00022729"/>
    </source>
</evidence>
<feature type="domain" description="Leucine-binding protein" evidence="6">
    <location>
        <begin position="50"/>
        <end position="383"/>
    </location>
</feature>
<dbReference type="OrthoDB" id="26870at2"/>
<keyword evidence="3 5" id="KW-0732">Signal</keyword>
<dbReference type="HOGENOM" id="CLU_052641_0_0_11"/>
<keyword evidence="8" id="KW-1185">Reference proteome</keyword>
<reference evidence="7 8" key="1">
    <citation type="journal article" date="2011" name="Stand. Genomic Sci.">
        <title>Complete genome sequence of Thermomonospora curvata type strain (B9).</title>
        <authorList>
            <person name="Chertkov O."/>
            <person name="Sikorski J."/>
            <person name="Nolan M."/>
            <person name="Lapidus A."/>
            <person name="Lucas S."/>
            <person name="Del Rio T.G."/>
            <person name="Tice H."/>
            <person name="Cheng J.F."/>
            <person name="Goodwin L."/>
            <person name="Pitluck S."/>
            <person name="Liolios K."/>
            <person name="Ivanova N."/>
            <person name="Mavromatis K."/>
            <person name="Mikhailova N."/>
            <person name="Ovchinnikova G."/>
            <person name="Pati A."/>
            <person name="Chen A."/>
            <person name="Palaniappan K."/>
            <person name="Djao O.D."/>
            <person name="Land M."/>
            <person name="Hauser L."/>
            <person name="Chang Y.J."/>
            <person name="Jeffries C.D."/>
            <person name="Brettin T."/>
            <person name="Han C."/>
            <person name="Detter J.C."/>
            <person name="Rohde M."/>
            <person name="Goker M."/>
            <person name="Woyke T."/>
            <person name="Bristow J."/>
            <person name="Eisen J.A."/>
            <person name="Markowitz V."/>
            <person name="Hugenholtz P."/>
            <person name="Klenk H.P."/>
            <person name="Kyrpides N.C."/>
        </authorList>
    </citation>
    <scope>NUCLEOTIDE SEQUENCE [LARGE SCALE GENOMIC DNA]</scope>
    <source>
        <strain evidence="8">ATCC 19995 / DSM 43183 / JCM 3096 / KCTC 9072 / NBRC 15933 / NCIMB 10081 / Henssen B9</strain>
    </source>
</reference>
<dbReference type="PANTHER" id="PTHR47235:SF1">
    <property type="entry name" value="BLR6548 PROTEIN"/>
    <property type="match status" value="1"/>
</dbReference>
<feature type="chain" id="PRO_5003019393" evidence="5">
    <location>
        <begin position="25"/>
        <end position="420"/>
    </location>
</feature>
<gene>
    <name evidence="7" type="ordered locus">Tcur_0756</name>
</gene>
<proteinExistence type="inferred from homology"/>
<dbReference type="AlphaFoldDB" id="D1A5I8"/>
<dbReference type="PROSITE" id="PS51257">
    <property type="entry name" value="PROKAR_LIPOPROTEIN"/>
    <property type="match status" value="1"/>
</dbReference>
<dbReference type="InterPro" id="IPR000709">
    <property type="entry name" value="Leu_Ile_Val-bd"/>
</dbReference>
<evidence type="ECO:0000256" key="2">
    <source>
        <dbReference type="ARBA" id="ARBA00022448"/>
    </source>
</evidence>